<reference evidence="2" key="1">
    <citation type="journal article" date="2015" name="Nature">
        <title>Complex archaea that bridge the gap between prokaryotes and eukaryotes.</title>
        <authorList>
            <person name="Spang A."/>
            <person name="Saw J.H."/>
            <person name="Jorgensen S.L."/>
            <person name="Zaremba-Niedzwiedzka K."/>
            <person name="Martijn J."/>
            <person name="Lind A.E."/>
            <person name="van Eijk R."/>
            <person name="Schleper C."/>
            <person name="Guy L."/>
            <person name="Ettema T.J."/>
        </authorList>
    </citation>
    <scope>NUCLEOTIDE SEQUENCE</scope>
</reference>
<gene>
    <name evidence="2" type="ORF">LCGC14_2893070</name>
</gene>
<feature type="transmembrane region" description="Helical" evidence="1">
    <location>
        <begin position="15"/>
        <end position="34"/>
    </location>
</feature>
<sequence length="50" mass="5877">MKKAWKRFTSQRSPWIKLFFVACAVRVIYDWYFFGFDYAFRASTIAAAGG</sequence>
<evidence type="ECO:0000256" key="1">
    <source>
        <dbReference type="SAM" id="Phobius"/>
    </source>
</evidence>
<keyword evidence="1" id="KW-0472">Membrane</keyword>
<protein>
    <submittedName>
        <fullName evidence="2">Uncharacterized protein</fullName>
    </submittedName>
</protein>
<comment type="caution">
    <text evidence="2">The sequence shown here is derived from an EMBL/GenBank/DDBJ whole genome shotgun (WGS) entry which is preliminary data.</text>
</comment>
<name>A0A0F9AMU0_9ZZZZ</name>
<accession>A0A0F9AMU0</accession>
<dbReference type="EMBL" id="LAZR01056756">
    <property type="protein sequence ID" value="KKK73516.1"/>
    <property type="molecule type" value="Genomic_DNA"/>
</dbReference>
<keyword evidence="1" id="KW-0812">Transmembrane</keyword>
<organism evidence="2">
    <name type="scientific">marine sediment metagenome</name>
    <dbReference type="NCBI Taxonomy" id="412755"/>
    <lineage>
        <taxon>unclassified sequences</taxon>
        <taxon>metagenomes</taxon>
        <taxon>ecological metagenomes</taxon>
    </lineage>
</organism>
<dbReference type="AlphaFoldDB" id="A0A0F9AMU0"/>
<proteinExistence type="predicted"/>
<keyword evidence="1" id="KW-1133">Transmembrane helix</keyword>
<evidence type="ECO:0000313" key="2">
    <source>
        <dbReference type="EMBL" id="KKK73516.1"/>
    </source>
</evidence>